<name>A0AC61DEI6_9FIRM</name>
<dbReference type="Proteomes" id="UP000224460">
    <property type="component" value="Unassembled WGS sequence"/>
</dbReference>
<dbReference type="EMBL" id="PEDL01000002">
    <property type="protein sequence ID" value="PHV71729.1"/>
    <property type="molecule type" value="Genomic_DNA"/>
</dbReference>
<accession>A0AC61DEI6</accession>
<proteinExistence type="predicted"/>
<comment type="caution">
    <text evidence="1">The sequence shown here is derived from an EMBL/GenBank/DDBJ whole genome shotgun (WGS) entry which is preliminary data.</text>
</comment>
<reference evidence="1" key="1">
    <citation type="submission" date="2017-10" db="EMBL/GenBank/DDBJ databases">
        <title>Genome sequence of cellulolytic Lachnospiraceae bacterium XHS1971 isolated from hotspring sediment.</title>
        <authorList>
            <person name="Vasudevan G."/>
            <person name="Joshi A.J."/>
            <person name="Hivarkar S."/>
            <person name="Lanjekar V.B."/>
            <person name="Dhakephalkar P.K."/>
            <person name="Dagar S."/>
        </authorList>
    </citation>
    <scope>NUCLEOTIDE SEQUENCE</scope>
    <source>
        <strain evidence="1">XHS1971</strain>
    </source>
</reference>
<sequence>MKAEIIAVGNEIVTGHTVNTNGSFIAKALQTIGVMTYYQSAVGDEQASIQEALELALRRSQLIVFTGGLGPTEDDLTKEAVCRYLKRPIKESVDCLLGMQNYFNQLGIEMTDNNKKQAAFPEGAYLLTNNHGTAPGCILKVEDCFIVLLPGPPKEMKPILEGEVLPYFQKQLKKGIYTLDIRLMGIGESALAEKIAPYLGEFTTVNVATYVGNYEVIARITGQGKTVKEAKEYAENMKNKLFSCLEDYIIGYNEDSLEESLLKLLQKYHYTIATVESCTGGLLAGTLINCSGVSAHYKEGFITYSNEAKEKYVGVRTETLCLYGAVSRQTAKEMAEGVKAKANAYIGLATTGIAGPEGGTPEKPVGLIYVGMAIGDETYVEELHLSGTRQEIREQTVKKTLHALFKRLRQI</sequence>
<evidence type="ECO:0000313" key="2">
    <source>
        <dbReference type="Proteomes" id="UP000224460"/>
    </source>
</evidence>
<keyword evidence="2" id="KW-1185">Reference proteome</keyword>
<gene>
    <name evidence="1" type="ORF">CS063_03995</name>
</gene>
<evidence type="ECO:0000313" key="1">
    <source>
        <dbReference type="EMBL" id="PHV71729.1"/>
    </source>
</evidence>
<organism evidence="1 2">
    <name type="scientific">Sporanaerobium hydrogeniformans</name>
    <dbReference type="NCBI Taxonomy" id="3072179"/>
    <lineage>
        <taxon>Bacteria</taxon>
        <taxon>Bacillati</taxon>
        <taxon>Bacillota</taxon>
        <taxon>Clostridia</taxon>
        <taxon>Lachnospirales</taxon>
        <taxon>Lachnospiraceae</taxon>
        <taxon>Sporanaerobium</taxon>
    </lineage>
</organism>
<protein>
    <submittedName>
        <fullName evidence="1">Competence/damage-inducible protein A</fullName>
    </submittedName>
</protein>